<dbReference type="InterPro" id="IPR003615">
    <property type="entry name" value="HNH_nuc"/>
</dbReference>
<name>A0A0C3CLJ9_PILCF</name>
<gene>
    <name evidence="3" type="ORF">PILCRDRAFT_1822</name>
</gene>
<protein>
    <recommendedName>
        <fullName evidence="2">HNH nuclease domain-containing protein</fullName>
    </recommendedName>
</protein>
<evidence type="ECO:0000313" key="4">
    <source>
        <dbReference type="Proteomes" id="UP000054166"/>
    </source>
</evidence>
<organism evidence="3 4">
    <name type="scientific">Piloderma croceum (strain F 1598)</name>
    <dbReference type="NCBI Taxonomy" id="765440"/>
    <lineage>
        <taxon>Eukaryota</taxon>
        <taxon>Fungi</taxon>
        <taxon>Dikarya</taxon>
        <taxon>Basidiomycota</taxon>
        <taxon>Agaricomycotina</taxon>
        <taxon>Agaricomycetes</taxon>
        <taxon>Agaricomycetidae</taxon>
        <taxon>Atheliales</taxon>
        <taxon>Atheliaceae</taxon>
        <taxon>Piloderma</taxon>
    </lineage>
</organism>
<keyword evidence="4" id="KW-1185">Reference proteome</keyword>
<feature type="region of interest" description="Disordered" evidence="1">
    <location>
        <begin position="212"/>
        <end position="238"/>
    </location>
</feature>
<feature type="compositionally biased region" description="Basic and acidic residues" evidence="1">
    <location>
        <begin position="218"/>
        <end position="230"/>
    </location>
</feature>
<proteinExistence type="predicted"/>
<evidence type="ECO:0000313" key="3">
    <source>
        <dbReference type="EMBL" id="KIM90547.1"/>
    </source>
</evidence>
<feature type="compositionally biased region" description="Acidic residues" evidence="1">
    <location>
        <begin position="269"/>
        <end position="279"/>
    </location>
</feature>
<accession>A0A0C3CLJ9</accession>
<reference evidence="3 4" key="1">
    <citation type="submission" date="2014-04" db="EMBL/GenBank/DDBJ databases">
        <authorList>
            <consortium name="DOE Joint Genome Institute"/>
            <person name="Kuo A."/>
            <person name="Tarkka M."/>
            <person name="Buscot F."/>
            <person name="Kohler A."/>
            <person name="Nagy L.G."/>
            <person name="Floudas D."/>
            <person name="Copeland A."/>
            <person name="Barry K.W."/>
            <person name="Cichocki N."/>
            <person name="Veneault-Fourrey C."/>
            <person name="LaButti K."/>
            <person name="Lindquist E.A."/>
            <person name="Lipzen A."/>
            <person name="Lundell T."/>
            <person name="Morin E."/>
            <person name="Murat C."/>
            <person name="Sun H."/>
            <person name="Tunlid A."/>
            <person name="Henrissat B."/>
            <person name="Grigoriev I.V."/>
            <person name="Hibbett D.S."/>
            <person name="Martin F."/>
            <person name="Nordberg H.P."/>
            <person name="Cantor M.N."/>
            <person name="Hua S.X."/>
        </authorList>
    </citation>
    <scope>NUCLEOTIDE SEQUENCE [LARGE SCALE GENOMIC DNA]</scope>
    <source>
        <strain evidence="3 4">F 1598</strain>
    </source>
</reference>
<dbReference type="HOGENOM" id="CLU_058842_1_0_1"/>
<feature type="domain" description="HNH nuclease" evidence="2">
    <location>
        <begin position="116"/>
        <end position="187"/>
    </location>
</feature>
<evidence type="ECO:0000259" key="2">
    <source>
        <dbReference type="Pfam" id="PF13391"/>
    </source>
</evidence>
<evidence type="ECO:0000256" key="1">
    <source>
        <dbReference type="SAM" id="MobiDB-lite"/>
    </source>
</evidence>
<dbReference type="EMBL" id="KN832973">
    <property type="protein sequence ID" value="KIM90547.1"/>
    <property type="molecule type" value="Genomic_DNA"/>
</dbReference>
<dbReference type="Proteomes" id="UP000054166">
    <property type="component" value="Unassembled WGS sequence"/>
</dbReference>
<feature type="region of interest" description="Disordered" evidence="1">
    <location>
        <begin position="261"/>
        <end position="297"/>
    </location>
</feature>
<dbReference type="Pfam" id="PF13391">
    <property type="entry name" value="HNH_2"/>
    <property type="match status" value="1"/>
</dbReference>
<dbReference type="InParanoid" id="A0A0C3CLJ9"/>
<sequence length="379" mass="42186">MVNVYLNVEDRQVLALSIPFSDIERLSVRPVKWLRFVTFTIFVVRGNLSATPNGPPVDYDSISLAGPIAEAYYYIPEGNYHIIDYNALNDRITSSERTIRSSRFRSNIETRDGLVCIFTGARGSRCDAARLLPKTKGDEYIGVVLEDRFSLYDPALESGILGINSVENGMLMRKDLHALFGRGESAFIKTPNFALDTADIPRVELDPMPPSRITLHHFQSDDSDPIRQSDARMAGTGISPPSTAVLDFMYGVAAYRRWGTSLPPSDGDSSPESDDDNDDDKPNIQLRGRNDTSNMSDGMLRAMDNVLTLSMLLKGTTPELIAAERQRREEAEELHAKEASRVKVQEWMQSSPDIAFLSNASQNTTETAVDVEQRLANDK</sequence>
<dbReference type="AlphaFoldDB" id="A0A0C3CLJ9"/>
<dbReference type="OrthoDB" id="3269637at2759"/>
<reference evidence="4" key="2">
    <citation type="submission" date="2015-01" db="EMBL/GenBank/DDBJ databases">
        <title>Evolutionary Origins and Diversification of the Mycorrhizal Mutualists.</title>
        <authorList>
            <consortium name="DOE Joint Genome Institute"/>
            <consortium name="Mycorrhizal Genomics Consortium"/>
            <person name="Kohler A."/>
            <person name="Kuo A."/>
            <person name="Nagy L.G."/>
            <person name="Floudas D."/>
            <person name="Copeland A."/>
            <person name="Barry K.W."/>
            <person name="Cichocki N."/>
            <person name="Veneault-Fourrey C."/>
            <person name="LaButti K."/>
            <person name="Lindquist E.A."/>
            <person name="Lipzen A."/>
            <person name="Lundell T."/>
            <person name="Morin E."/>
            <person name="Murat C."/>
            <person name="Riley R."/>
            <person name="Ohm R."/>
            <person name="Sun H."/>
            <person name="Tunlid A."/>
            <person name="Henrissat B."/>
            <person name="Grigoriev I.V."/>
            <person name="Hibbett D.S."/>
            <person name="Martin F."/>
        </authorList>
    </citation>
    <scope>NUCLEOTIDE SEQUENCE [LARGE SCALE GENOMIC DNA]</scope>
    <source>
        <strain evidence="4">F 1598</strain>
    </source>
</reference>